<evidence type="ECO:0000256" key="1">
    <source>
        <dbReference type="SAM" id="Phobius"/>
    </source>
</evidence>
<organism evidence="2 3">
    <name type="scientific">Blautia intestinihominis</name>
    <dbReference type="NCBI Taxonomy" id="3133152"/>
    <lineage>
        <taxon>Bacteria</taxon>
        <taxon>Bacillati</taxon>
        <taxon>Bacillota</taxon>
        <taxon>Clostridia</taxon>
        <taxon>Lachnospirales</taxon>
        <taxon>Lachnospiraceae</taxon>
        <taxon>Blautia</taxon>
    </lineage>
</organism>
<keyword evidence="1" id="KW-1133">Transmembrane helix</keyword>
<dbReference type="RefSeq" id="WP_227222841.1">
    <property type="nucleotide sequence ID" value="NZ_JBBMEI010000015.1"/>
</dbReference>
<keyword evidence="1" id="KW-0812">Transmembrane</keyword>
<evidence type="ECO:0000313" key="3">
    <source>
        <dbReference type="Proteomes" id="UP001446032"/>
    </source>
</evidence>
<dbReference type="EMBL" id="JBBMEI010000015">
    <property type="protein sequence ID" value="MEQ2357977.1"/>
    <property type="molecule type" value="Genomic_DNA"/>
</dbReference>
<comment type="caution">
    <text evidence="2">The sequence shown here is derived from an EMBL/GenBank/DDBJ whole genome shotgun (WGS) entry which is preliminary data.</text>
</comment>
<protein>
    <submittedName>
        <fullName evidence="2">DUF1700 domain-containing protein</fullName>
    </submittedName>
</protein>
<name>A0ABV1AJJ6_9FIRM</name>
<sequence>MDKNEFLDILRSQLSGQMPEGQINTHIQYYRNYIEERMQSGNSESEVMRELGDPRLIARTLLDTETGANAPYSDAGSAYEQKSGSERVKQKSFKLDFSTWYGKLLAILIAAIVLVILFVLLGILIPIMAIAGIIIYLVRFRPRQ</sequence>
<reference evidence="2 3" key="1">
    <citation type="submission" date="2024-03" db="EMBL/GenBank/DDBJ databases">
        <title>Human intestinal bacterial collection.</title>
        <authorList>
            <person name="Pauvert C."/>
            <person name="Hitch T.C.A."/>
            <person name="Clavel T."/>
        </authorList>
    </citation>
    <scope>NUCLEOTIDE SEQUENCE [LARGE SCALE GENOMIC DNA]</scope>
    <source>
        <strain evidence="2 3">CLA-AA-H95</strain>
    </source>
</reference>
<keyword evidence="1" id="KW-0472">Membrane</keyword>
<gene>
    <name evidence="2" type="ORF">WMO75_06415</name>
</gene>
<accession>A0ABV1AJJ6</accession>
<dbReference type="Proteomes" id="UP001446032">
    <property type="component" value="Unassembled WGS sequence"/>
</dbReference>
<proteinExistence type="predicted"/>
<dbReference type="Pfam" id="PF22564">
    <property type="entry name" value="HAAS"/>
    <property type="match status" value="1"/>
</dbReference>
<keyword evidence="3" id="KW-1185">Reference proteome</keyword>
<evidence type="ECO:0000313" key="2">
    <source>
        <dbReference type="EMBL" id="MEQ2357977.1"/>
    </source>
</evidence>
<feature type="transmembrane region" description="Helical" evidence="1">
    <location>
        <begin position="105"/>
        <end position="138"/>
    </location>
</feature>